<dbReference type="InterPro" id="IPR020845">
    <property type="entry name" value="AMP-binding_CS"/>
</dbReference>
<dbReference type="Proteomes" id="UP000306509">
    <property type="component" value="Unassembled WGS sequence"/>
</dbReference>
<dbReference type="PROSITE" id="PS00455">
    <property type="entry name" value="AMP_BINDING"/>
    <property type="match status" value="1"/>
</dbReference>
<dbReference type="InterPro" id="IPR045851">
    <property type="entry name" value="AMP-bd_C_sf"/>
</dbReference>
<dbReference type="RefSeq" id="WP_044297467.1">
    <property type="nucleotide sequence ID" value="NZ_JTGN01000018.1"/>
</dbReference>
<dbReference type="GO" id="GO:0031956">
    <property type="term" value="F:medium-chain fatty acid-CoA ligase activity"/>
    <property type="evidence" value="ECO:0007669"/>
    <property type="project" value="TreeGrafter"/>
</dbReference>
<dbReference type="EMBL" id="QGQD01000078">
    <property type="protein sequence ID" value="TLC99045.1"/>
    <property type="molecule type" value="Genomic_DNA"/>
</dbReference>
<sequence length="510" mass="56804" precursor="true">MQTATFRTLIGDMAEKYQDRCFVTCARTLRSLTYIELRDKIDAMSLHLRALGLRKEDKVLLMMENSIEFAITYFGVTDTGAVVIPVNTYLKEAELSYLITDSQAKAIITTEKFVENIPKKYRMKQLSMADGHIFLSIGLKAASTPGAPEIPETKPEPDDVAMLLYTSGTTGHPKGVILSYRNLLAKAEHIAAAHKLTEKDVALCVLPWFHINGLVITLITPLFSGGSIVIGGKFSVRSFWKDIEKYKTTWFSGVPTMYSHLLAKGIPEDVDFSSMRFARSASSPLPVAVLEEFEQKCGMPIIESYGITEGCSQITTNPMPPLARKPGSVGLTFGNDIKIVDTEMNELPIGCLGEVLIKGNNITRGYYHKEEETKKAFTGEWFHSGDLGYLDEDGYLFLDGRIKELINRAGEKFSPREVDEIIYQMDGVELAATVGVPDAVYGEEVAAYIKVKEDSSLEKEDVITYCKERIASYKVPRMVFFVEDIPKGGNGKIQRLKLVEMFKKGQGVKE</sequence>
<evidence type="ECO:0000259" key="4">
    <source>
        <dbReference type="Pfam" id="PF13193"/>
    </source>
</evidence>
<dbReference type="Pfam" id="PF13193">
    <property type="entry name" value="AMP-binding_C"/>
    <property type="match status" value="1"/>
</dbReference>
<dbReference type="InterPro" id="IPR025110">
    <property type="entry name" value="AMP-bd_C"/>
</dbReference>
<dbReference type="PANTHER" id="PTHR43201:SF5">
    <property type="entry name" value="MEDIUM-CHAIN ACYL-COA LIGASE ACSF2, MITOCHONDRIAL"/>
    <property type="match status" value="1"/>
</dbReference>
<dbReference type="SUPFAM" id="SSF56801">
    <property type="entry name" value="Acetyl-CoA synthetase-like"/>
    <property type="match status" value="1"/>
</dbReference>
<dbReference type="Pfam" id="PF00501">
    <property type="entry name" value="AMP-binding"/>
    <property type="match status" value="1"/>
</dbReference>
<evidence type="ECO:0000259" key="3">
    <source>
        <dbReference type="Pfam" id="PF00501"/>
    </source>
</evidence>
<keyword evidence="2 5" id="KW-0436">Ligase</keyword>
<feature type="domain" description="AMP-dependent synthetase/ligase" evidence="3">
    <location>
        <begin position="14"/>
        <end position="367"/>
    </location>
</feature>
<dbReference type="InterPro" id="IPR042099">
    <property type="entry name" value="ANL_N_sf"/>
</dbReference>
<name>A0A4U8QAZ5_9FIRM</name>
<dbReference type="EC" id="6.2.1.3" evidence="5"/>
<comment type="caution">
    <text evidence="5">The sequence shown here is derived from an EMBL/GenBank/DDBJ whole genome shotgun (WGS) entry which is preliminary data.</text>
</comment>
<dbReference type="InterPro" id="IPR000873">
    <property type="entry name" value="AMP-dep_synth/lig_dom"/>
</dbReference>
<organism evidence="5 6">
    <name type="scientific">Robinsoniella peoriensis</name>
    <dbReference type="NCBI Taxonomy" id="180332"/>
    <lineage>
        <taxon>Bacteria</taxon>
        <taxon>Bacillati</taxon>
        <taxon>Bacillota</taxon>
        <taxon>Clostridia</taxon>
        <taxon>Lachnospirales</taxon>
        <taxon>Lachnospiraceae</taxon>
        <taxon>Robinsoniella</taxon>
    </lineage>
</organism>
<feature type="domain" description="AMP-binding enzyme C-terminal" evidence="4">
    <location>
        <begin position="417"/>
        <end position="492"/>
    </location>
</feature>
<dbReference type="PANTHER" id="PTHR43201">
    <property type="entry name" value="ACYL-COA SYNTHETASE"/>
    <property type="match status" value="1"/>
</dbReference>
<dbReference type="Gene3D" id="3.40.50.12780">
    <property type="entry name" value="N-terminal domain of ligase-like"/>
    <property type="match status" value="1"/>
</dbReference>
<dbReference type="GO" id="GO:0004467">
    <property type="term" value="F:long-chain fatty acid-CoA ligase activity"/>
    <property type="evidence" value="ECO:0007669"/>
    <property type="project" value="UniProtKB-EC"/>
</dbReference>
<protein>
    <submittedName>
        <fullName evidence="5">Long-chain-fatty-acid--CoA ligase</fullName>
        <ecNumber evidence="5">6.2.1.3</ecNumber>
    </submittedName>
</protein>
<evidence type="ECO:0000256" key="2">
    <source>
        <dbReference type="ARBA" id="ARBA00022598"/>
    </source>
</evidence>
<dbReference type="STRING" id="180332.GCA_000797495_05722"/>
<dbReference type="AlphaFoldDB" id="A0A4U8QAZ5"/>
<evidence type="ECO:0000313" key="6">
    <source>
        <dbReference type="Proteomes" id="UP000306509"/>
    </source>
</evidence>
<gene>
    <name evidence="5" type="primary">lcfB_1</name>
    <name evidence="5" type="ORF">DSM106044_04191</name>
</gene>
<evidence type="ECO:0000313" key="5">
    <source>
        <dbReference type="EMBL" id="TLC99045.1"/>
    </source>
</evidence>
<evidence type="ECO:0000256" key="1">
    <source>
        <dbReference type="ARBA" id="ARBA00006432"/>
    </source>
</evidence>
<reference evidence="5 6" key="1">
    <citation type="journal article" date="2019" name="Anaerobe">
        <title>Detection of Robinsoniella peoriensis in multiple bone samples of a trauma patient.</title>
        <authorList>
            <person name="Schrottner P."/>
            <person name="Hartwich K."/>
            <person name="Bunk B."/>
            <person name="Schober I."/>
            <person name="Helbig S."/>
            <person name="Rudolph W.W."/>
            <person name="Gunzer F."/>
        </authorList>
    </citation>
    <scope>NUCLEOTIDE SEQUENCE [LARGE SCALE GENOMIC DNA]</scope>
    <source>
        <strain evidence="5 6">DSM 106044</strain>
    </source>
</reference>
<keyword evidence="6" id="KW-1185">Reference proteome</keyword>
<dbReference type="Gene3D" id="3.30.300.30">
    <property type="match status" value="1"/>
</dbReference>
<comment type="similarity">
    <text evidence="1">Belongs to the ATP-dependent AMP-binding enzyme family.</text>
</comment>
<proteinExistence type="inferred from homology"/>
<accession>A0A4U8QAZ5</accession>